<dbReference type="Gene3D" id="3.50.50.60">
    <property type="entry name" value="FAD/NAD(P)-binding domain"/>
    <property type="match status" value="1"/>
</dbReference>
<proteinExistence type="predicted"/>
<feature type="domain" description="Amine oxidase" evidence="1">
    <location>
        <begin position="4"/>
        <end position="300"/>
    </location>
</feature>
<dbReference type="Proteomes" id="UP000231414">
    <property type="component" value="Unassembled WGS sequence"/>
</dbReference>
<evidence type="ECO:0000313" key="2">
    <source>
        <dbReference type="EMBL" id="PIS20751.1"/>
    </source>
</evidence>
<dbReference type="InterPro" id="IPR002937">
    <property type="entry name" value="Amino_oxidase"/>
</dbReference>
<comment type="caution">
    <text evidence="2">The sequence shown here is derived from an EMBL/GenBank/DDBJ whole genome shotgun (WGS) entry which is preliminary data.</text>
</comment>
<dbReference type="PANTHER" id="PTHR42923:SF46">
    <property type="entry name" value="AMINE OXIDASE"/>
    <property type="match status" value="1"/>
</dbReference>
<dbReference type="SUPFAM" id="SSF51905">
    <property type="entry name" value="FAD/NAD(P)-binding domain"/>
    <property type="match status" value="1"/>
</dbReference>
<evidence type="ECO:0000313" key="3">
    <source>
        <dbReference type="Proteomes" id="UP000231414"/>
    </source>
</evidence>
<reference evidence="3" key="1">
    <citation type="submission" date="2017-09" db="EMBL/GenBank/DDBJ databases">
        <title>Depth-based differentiation of microbial function through sediment-hosted aquifers and enrichment of novel symbionts in the deep terrestrial subsurface.</title>
        <authorList>
            <person name="Probst A.J."/>
            <person name="Ladd B."/>
            <person name="Jarett J.K."/>
            <person name="Geller-Mcgrath D.E."/>
            <person name="Sieber C.M.K."/>
            <person name="Emerson J.B."/>
            <person name="Anantharaman K."/>
            <person name="Thomas B.C."/>
            <person name="Malmstrom R."/>
            <person name="Stieglmeier M."/>
            <person name="Klingl A."/>
            <person name="Woyke T."/>
            <person name="Ryan C.M."/>
            <person name="Banfield J.F."/>
        </authorList>
    </citation>
    <scope>NUCLEOTIDE SEQUENCE [LARGE SCALE GENOMIC DNA]</scope>
</reference>
<dbReference type="GO" id="GO:0016491">
    <property type="term" value="F:oxidoreductase activity"/>
    <property type="evidence" value="ECO:0007669"/>
    <property type="project" value="InterPro"/>
</dbReference>
<dbReference type="NCBIfam" id="NF005560">
    <property type="entry name" value="PRK07233.1"/>
    <property type="match status" value="1"/>
</dbReference>
<evidence type="ECO:0000259" key="1">
    <source>
        <dbReference type="Pfam" id="PF01593"/>
    </source>
</evidence>
<dbReference type="Gene3D" id="3.90.660.20">
    <property type="entry name" value="Protoporphyrinogen oxidase, mitochondrial, domain 2"/>
    <property type="match status" value="1"/>
</dbReference>
<feature type="non-terminal residue" evidence="2">
    <location>
        <position position="1"/>
    </location>
</feature>
<gene>
    <name evidence="2" type="ORF">COT52_02180</name>
</gene>
<dbReference type="InterPro" id="IPR036188">
    <property type="entry name" value="FAD/NAD-bd_sf"/>
</dbReference>
<accession>A0A2H0X7C6</accession>
<dbReference type="EMBL" id="PEYW01000030">
    <property type="protein sequence ID" value="PIS20751.1"/>
    <property type="molecule type" value="Genomic_DNA"/>
</dbReference>
<dbReference type="Gene3D" id="1.10.3110.10">
    <property type="entry name" value="protoporphyrinogen ix oxidase, domain 3"/>
    <property type="match status" value="1"/>
</dbReference>
<dbReference type="AlphaFoldDB" id="A0A2H0X7C6"/>
<dbReference type="InterPro" id="IPR050464">
    <property type="entry name" value="Zeta_carotene_desat/Oxidored"/>
</dbReference>
<name>A0A2H0X7C6_UNCKA</name>
<dbReference type="Pfam" id="PF01593">
    <property type="entry name" value="Amino_oxidase"/>
    <property type="match status" value="1"/>
</dbReference>
<protein>
    <recommendedName>
        <fullName evidence="1">Amine oxidase domain-containing protein</fullName>
    </recommendedName>
</protein>
<sequence>FSDDRAIISLIKDLGLSDYLVEVAPRTGLYYQDNLYPFTSPLDILRFSSLDIFSRARLGLVSAYLKYLSPWETLQDIGALEWCRQYFGQSVTKIVWEPLLSSKFGKYADQIIMSWLWARLKKRTFNLVYIKGSLKVLFDKLEERIRRQGGQVRLGTRVERVTRENRYLKVHGDFGEECFDRIISTIAPPILAKIVDFEDNEYQWRLTGVKYLSASTLVVKTKEMLTDYYWININDTSFPFLAMVEQGNLISPAYYGGYNYLYFGNYWPSDDLRFSWSAQETFKKYLPYIRKIRPDLKESLVEDVYKFDAPYAQPVVDRGYKDRLPGLITPWTGLAAGSIANIYPWDRGINYSVTLADDLINALGVL</sequence>
<organism evidence="2 3">
    <name type="scientific">candidate division WWE3 bacterium CG08_land_8_20_14_0_20_43_13</name>
    <dbReference type="NCBI Taxonomy" id="1975087"/>
    <lineage>
        <taxon>Bacteria</taxon>
        <taxon>Katanobacteria</taxon>
    </lineage>
</organism>
<dbReference type="PANTHER" id="PTHR42923">
    <property type="entry name" value="PROTOPORPHYRINOGEN OXIDASE"/>
    <property type="match status" value="1"/>
</dbReference>